<accession>A0A5B0Q398</accession>
<protein>
    <submittedName>
        <fullName evidence="1">Uncharacterized protein</fullName>
    </submittedName>
</protein>
<comment type="caution">
    <text evidence="1">The sequence shown here is derived from an EMBL/GenBank/DDBJ whole genome shotgun (WGS) entry which is preliminary data.</text>
</comment>
<dbReference type="Proteomes" id="UP000324748">
    <property type="component" value="Unassembled WGS sequence"/>
</dbReference>
<gene>
    <name evidence="1" type="ORF">PGT21_016276</name>
</gene>
<evidence type="ECO:0000313" key="1">
    <source>
        <dbReference type="EMBL" id="KAA1107503.1"/>
    </source>
</evidence>
<dbReference type="AlphaFoldDB" id="A0A5B0Q398"/>
<sequence>MNDPGMSSANMVLAKVSVSLDRGDLILEPQQEQGSLLGFKHDPRKRFGQHIHSHLFGGDMENDVESKACPRTFLALLRSATCPTPVLVVRGNLLDGLVVPPLPFPSAPNSTPPNYPTLKFPPASHNVLRCHSLKLRLSPLRPLSVQVLLQPLMDRSLTASSASGSLRTPLPPLGAPAPCSPSAVYTETPIPQSAVISGVCQCPDSPQQAFRNLAHSACFSPLSRALES</sequence>
<dbReference type="OrthoDB" id="10249920at2759"/>
<reference evidence="1 2" key="1">
    <citation type="submission" date="2019-05" db="EMBL/GenBank/DDBJ databases">
        <title>Emergence of the Ug99 lineage of the wheat stem rust pathogen through somatic hybridization.</title>
        <authorList>
            <person name="Li F."/>
            <person name="Upadhyaya N.M."/>
            <person name="Sperschneider J."/>
            <person name="Matny O."/>
            <person name="Nguyen-Phuc H."/>
            <person name="Mago R."/>
            <person name="Raley C."/>
            <person name="Miller M.E."/>
            <person name="Silverstein K.A.T."/>
            <person name="Henningsen E."/>
            <person name="Hirsch C.D."/>
            <person name="Visser B."/>
            <person name="Pretorius Z.A."/>
            <person name="Steffenson B.J."/>
            <person name="Schwessinger B."/>
            <person name="Dodds P.N."/>
            <person name="Figueroa M."/>
        </authorList>
    </citation>
    <scope>NUCLEOTIDE SEQUENCE [LARGE SCALE GENOMIC DNA]</scope>
    <source>
        <strain evidence="1">21-0</strain>
    </source>
</reference>
<proteinExistence type="predicted"/>
<evidence type="ECO:0000313" key="2">
    <source>
        <dbReference type="Proteomes" id="UP000324748"/>
    </source>
</evidence>
<organism evidence="1 2">
    <name type="scientific">Puccinia graminis f. sp. tritici</name>
    <dbReference type="NCBI Taxonomy" id="56615"/>
    <lineage>
        <taxon>Eukaryota</taxon>
        <taxon>Fungi</taxon>
        <taxon>Dikarya</taxon>
        <taxon>Basidiomycota</taxon>
        <taxon>Pucciniomycotina</taxon>
        <taxon>Pucciniomycetes</taxon>
        <taxon>Pucciniales</taxon>
        <taxon>Pucciniaceae</taxon>
        <taxon>Puccinia</taxon>
    </lineage>
</organism>
<dbReference type="EMBL" id="VSWC01000029">
    <property type="protein sequence ID" value="KAA1107503.1"/>
    <property type="molecule type" value="Genomic_DNA"/>
</dbReference>
<keyword evidence="2" id="KW-1185">Reference proteome</keyword>
<name>A0A5B0Q398_PUCGR</name>